<dbReference type="Pfam" id="PF01627">
    <property type="entry name" value="Hpt"/>
    <property type="match status" value="1"/>
</dbReference>
<evidence type="ECO:0000259" key="4">
    <source>
        <dbReference type="PROSITE" id="PS50110"/>
    </source>
</evidence>
<evidence type="ECO:0000256" key="2">
    <source>
        <dbReference type="PROSITE-ProRule" id="PRU00110"/>
    </source>
</evidence>
<dbReference type="InterPro" id="IPR001789">
    <property type="entry name" value="Sig_transdc_resp-reg_receiver"/>
</dbReference>
<proteinExistence type="predicted"/>
<organism evidence="6 7">
    <name type="scientific">Stygiobacter electus</name>
    <dbReference type="NCBI Taxonomy" id="3032292"/>
    <lineage>
        <taxon>Bacteria</taxon>
        <taxon>Pseudomonadati</taxon>
        <taxon>Ignavibacteriota</taxon>
        <taxon>Ignavibacteria</taxon>
        <taxon>Ignavibacteriales</taxon>
        <taxon>Melioribacteraceae</taxon>
        <taxon>Stygiobacter</taxon>
    </lineage>
</organism>
<feature type="modified residue" description="4-aspartylphosphate" evidence="3">
    <location>
        <position position="57"/>
    </location>
</feature>
<dbReference type="PANTHER" id="PTHR44591:SF3">
    <property type="entry name" value="RESPONSE REGULATORY DOMAIN-CONTAINING PROTEIN"/>
    <property type="match status" value="1"/>
</dbReference>
<dbReference type="SUPFAM" id="SSF47226">
    <property type="entry name" value="Histidine-containing phosphotransfer domain, HPT domain"/>
    <property type="match status" value="1"/>
</dbReference>
<dbReference type="GO" id="GO:0000160">
    <property type="term" value="P:phosphorelay signal transduction system"/>
    <property type="evidence" value="ECO:0007669"/>
    <property type="project" value="InterPro"/>
</dbReference>
<keyword evidence="7" id="KW-1185">Reference proteome</keyword>
<dbReference type="GO" id="GO:0004672">
    <property type="term" value="F:protein kinase activity"/>
    <property type="evidence" value="ECO:0007669"/>
    <property type="project" value="UniProtKB-ARBA"/>
</dbReference>
<evidence type="ECO:0000313" key="6">
    <source>
        <dbReference type="EMBL" id="MDF1611223.1"/>
    </source>
</evidence>
<dbReference type="CDD" id="cd00156">
    <property type="entry name" value="REC"/>
    <property type="match status" value="1"/>
</dbReference>
<dbReference type="RefSeq" id="WP_321534990.1">
    <property type="nucleotide sequence ID" value="NZ_JARGDL010000003.1"/>
</dbReference>
<name>A0AAE3TDH5_9BACT</name>
<dbReference type="InterPro" id="IPR036641">
    <property type="entry name" value="HPT_dom_sf"/>
</dbReference>
<dbReference type="Gene3D" id="1.20.120.160">
    <property type="entry name" value="HPT domain"/>
    <property type="match status" value="1"/>
</dbReference>
<feature type="modified residue" description="Phosphohistidine" evidence="2">
    <location>
        <position position="182"/>
    </location>
</feature>
<accession>A0AAE3TDH5</accession>
<dbReference type="PANTHER" id="PTHR44591">
    <property type="entry name" value="STRESS RESPONSE REGULATOR PROTEIN 1"/>
    <property type="match status" value="1"/>
</dbReference>
<reference evidence="6" key="1">
    <citation type="submission" date="2023-03" db="EMBL/GenBank/DDBJ databases">
        <title>Stygiobacter electus gen. nov., sp. nov., facultatively anaerobic thermotolerant bacterium of the class Ignavibacteria from a well of Yessentuki mineral water deposit.</title>
        <authorList>
            <person name="Podosokorskaya O.A."/>
            <person name="Elcheninov A.G."/>
            <person name="Petrova N.F."/>
            <person name="Zavarzina D.G."/>
            <person name="Kublanov I.V."/>
            <person name="Merkel A.Y."/>
        </authorList>
    </citation>
    <scope>NUCLEOTIDE SEQUENCE</scope>
    <source>
        <strain evidence="6">09-Me</strain>
    </source>
</reference>
<feature type="domain" description="Response regulatory" evidence="4">
    <location>
        <begin position="8"/>
        <end position="124"/>
    </location>
</feature>
<feature type="domain" description="HPt" evidence="5">
    <location>
        <begin position="143"/>
        <end position="237"/>
    </location>
</feature>
<evidence type="ECO:0000313" key="7">
    <source>
        <dbReference type="Proteomes" id="UP001221302"/>
    </source>
</evidence>
<dbReference type="Gene3D" id="3.40.50.2300">
    <property type="match status" value="1"/>
</dbReference>
<dbReference type="InterPro" id="IPR011006">
    <property type="entry name" value="CheY-like_superfamily"/>
</dbReference>
<evidence type="ECO:0000256" key="1">
    <source>
        <dbReference type="ARBA" id="ARBA00022553"/>
    </source>
</evidence>
<dbReference type="SMART" id="SM00448">
    <property type="entry name" value="REC"/>
    <property type="match status" value="1"/>
</dbReference>
<dbReference type="InterPro" id="IPR050595">
    <property type="entry name" value="Bact_response_regulator"/>
</dbReference>
<keyword evidence="1 3" id="KW-0597">Phosphoprotein</keyword>
<protein>
    <submittedName>
        <fullName evidence="6">Response regulator</fullName>
    </submittedName>
</protein>
<dbReference type="Proteomes" id="UP001221302">
    <property type="component" value="Unassembled WGS sequence"/>
</dbReference>
<gene>
    <name evidence="6" type="ORF">P0M35_03610</name>
</gene>
<dbReference type="PROSITE" id="PS50894">
    <property type="entry name" value="HPT"/>
    <property type="match status" value="1"/>
</dbReference>
<dbReference type="AlphaFoldDB" id="A0AAE3TDH5"/>
<evidence type="ECO:0000256" key="3">
    <source>
        <dbReference type="PROSITE-ProRule" id="PRU00169"/>
    </source>
</evidence>
<dbReference type="Pfam" id="PF00072">
    <property type="entry name" value="Response_reg"/>
    <property type="match status" value="1"/>
</dbReference>
<dbReference type="SUPFAM" id="SSF52172">
    <property type="entry name" value="CheY-like"/>
    <property type="match status" value="1"/>
</dbReference>
<sequence length="237" mass="26572">MNFTDKTKILVIDDSDIIRTSMSKFLSEYDVEVLTCIDGLEGLQCAVETKPQLIFLDLLMPNLDGLRLLKVMKVLEDLKSIPVIIISGHTDKTNVLAAMEAGAEKIISKPLTKEALIKAIDEVLGNGFLAATKKLASFSQAEKEKMNKELKKYFINSLSQRKQTIKDSIQNKNKDLLKLIIHELKGSAGTAGFNQISELCKEFEEVFTQPNLTWEELNIKSQNLISTLTQIEQKVLN</sequence>
<dbReference type="EMBL" id="JARGDL010000003">
    <property type="protein sequence ID" value="MDF1611223.1"/>
    <property type="molecule type" value="Genomic_DNA"/>
</dbReference>
<evidence type="ECO:0000259" key="5">
    <source>
        <dbReference type="PROSITE" id="PS50894"/>
    </source>
</evidence>
<comment type="caution">
    <text evidence="6">The sequence shown here is derived from an EMBL/GenBank/DDBJ whole genome shotgun (WGS) entry which is preliminary data.</text>
</comment>
<dbReference type="InterPro" id="IPR008207">
    <property type="entry name" value="Sig_transdc_His_kin_Hpt_dom"/>
</dbReference>
<dbReference type="PROSITE" id="PS50110">
    <property type="entry name" value="RESPONSE_REGULATORY"/>
    <property type="match status" value="1"/>
</dbReference>